<accession>A0A1A7X7D9</accession>
<evidence type="ECO:0000313" key="1">
    <source>
        <dbReference type="EMBL" id="SBP13971.1"/>
    </source>
</evidence>
<reference evidence="1" key="2">
    <citation type="submission" date="2016-06" db="EMBL/GenBank/DDBJ databases">
        <title>The genome of a short-lived fish provides insights into sex chromosome evolution and the genetic control of aging.</title>
        <authorList>
            <person name="Reichwald K."/>
            <person name="Felder M."/>
            <person name="Petzold A."/>
            <person name="Koch P."/>
            <person name="Groth M."/>
            <person name="Platzer M."/>
        </authorList>
    </citation>
    <scope>NUCLEOTIDE SEQUENCE</scope>
    <source>
        <tissue evidence="1">Brain</tissue>
    </source>
</reference>
<name>A0A1A7X7D9_9TELE</name>
<proteinExistence type="predicted"/>
<organism evidence="1">
    <name type="scientific">Iconisemion striatum</name>
    <dbReference type="NCBI Taxonomy" id="60296"/>
    <lineage>
        <taxon>Eukaryota</taxon>
        <taxon>Metazoa</taxon>
        <taxon>Chordata</taxon>
        <taxon>Craniata</taxon>
        <taxon>Vertebrata</taxon>
        <taxon>Euteleostomi</taxon>
        <taxon>Actinopterygii</taxon>
        <taxon>Neopterygii</taxon>
        <taxon>Teleostei</taxon>
        <taxon>Neoteleostei</taxon>
        <taxon>Acanthomorphata</taxon>
        <taxon>Ovalentaria</taxon>
        <taxon>Atherinomorphae</taxon>
        <taxon>Cyprinodontiformes</taxon>
        <taxon>Nothobranchiidae</taxon>
        <taxon>Iconisemion</taxon>
    </lineage>
</organism>
<dbReference type="EMBL" id="HADW01012571">
    <property type="protein sequence ID" value="SBP13971.1"/>
    <property type="molecule type" value="Transcribed_RNA"/>
</dbReference>
<feature type="non-terminal residue" evidence="1">
    <location>
        <position position="1"/>
    </location>
</feature>
<reference evidence="1" key="1">
    <citation type="submission" date="2016-05" db="EMBL/GenBank/DDBJ databases">
        <authorList>
            <person name="Lavstsen T."/>
            <person name="Jespersen J.S."/>
        </authorList>
    </citation>
    <scope>NUCLEOTIDE SEQUENCE</scope>
    <source>
        <tissue evidence="1">Brain</tissue>
    </source>
</reference>
<gene>
    <name evidence="1" type="primary">CR392001.1</name>
</gene>
<protein>
    <submittedName>
        <fullName evidence="1">Uncharacterized protein</fullName>
    </submittedName>
</protein>
<sequence length="72" mass="8015">TCTPPGHWDVQVGSQLARLTLDTVFSTLPSGRSHRSIWTRTFSYKNSVVPSAVRLMNNNPRTAHSSRFVSVT</sequence>
<dbReference type="AlphaFoldDB" id="A0A1A7X7D9"/>